<dbReference type="EMBL" id="JTHE02000002">
    <property type="protein sequence ID" value="NEV65671.1"/>
    <property type="molecule type" value="Genomic_DNA"/>
</dbReference>
<evidence type="ECO:0000256" key="6">
    <source>
        <dbReference type="ARBA" id="ARBA00023136"/>
    </source>
</evidence>
<accession>A0A0C1YNQ0</accession>
<dbReference type="InterPro" id="IPR006073">
    <property type="entry name" value="GTP-bd"/>
</dbReference>
<dbReference type="GO" id="GO:0016020">
    <property type="term" value="C:membrane"/>
    <property type="evidence" value="ECO:0007669"/>
    <property type="project" value="UniProtKB-SubCell"/>
</dbReference>
<dbReference type="InterPro" id="IPR005225">
    <property type="entry name" value="Small_GTP-bd"/>
</dbReference>
<sequence>MRRWRLPIIVVAAVLGLGMLLWLVDFVLRLQGAIALFSPLLAQIFLIAVGVGAIAVIAGGIYYLRPFFRPRRAAAPQVPEAKAEAAQVALSGVEQQVAQIQDTVARTALEEKLAALKTDWQQRDIRVVLFGIGSVGKTSIVNGLLGDLVGTVAAPLGTTTTATAYPLQVKGVEQVVWLTDTPGLLEASAAGPDHETQVRQLATDADLLLFVIDNDLRQSEYAVARSLLDMGKRVIVVLNKADLYPDDELSEIVEKVRSRLAAALDPADVVDVAANPQPVRLITGEVAQMEPDLWPLEQRLTAVLRTEGADLLADSLLLRSQRLGVEARNLMQAQRHQAANAVIERYQWINAAVVAATPLPGIDLLATAAINAQMVLELGKVYQFNLSIEEGKDLAYAVARSLTGLGIAKGVMNLLALGMQTTLPTAIASRGVQGITAAYLTRIAGKSFMDYFTQNQDWGDGGIGEVVQKQFQLNRREQFVREFIADAIAHLREEVSVPLDLPLQLKDLPPLDNAPDR</sequence>
<dbReference type="CDD" id="cd00880">
    <property type="entry name" value="Era_like"/>
    <property type="match status" value="1"/>
</dbReference>
<reference evidence="7" key="1">
    <citation type="submission" date="2014-11" db="EMBL/GenBank/DDBJ databases">
        <authorList>
            <person name="Malar M.C."/>
            <person name="Sen D."/>
            <person name="Tripathy S."/>
        </authorList>
    </citation>
    <scope>NUCLEOTIDE SEQUENCE</scope>
    <source>
        <strain evidence="7">BDU141951</strain>
    </source>
</reference>
<dbReference type="PANTHER" id="PTHR42714:SF2">
    <property type="entry name" value="TRNA MODIFICATION GTPASE GTPBP3, MITOCHONDRIAL"/>
    <property type="match status" value="1"/>
</dbReference>
<dbReference type="GO" id="GO:0002098">
    <property type="term" value="P:tRNA wobble uridine modification"/>
    <property type="evidence" value="ECO:0007669"/>
    <property type="project" value="TreeGrafter"/>
</dbReference>
<evidence type="ECO:0000313" key="7">
    <source>
        <dbReference type="EMBL" id="NEV65671.1"/>
    </source>
</evidence>
<comment type="caution">
    <text evidence="7">The sequence shown here is derived from an EMBL/GenBank/DDBJ whole genome shotgun (WGS) entry which is preliminary data.</text>
</comment>
<keyword evidence="5" id="KW-0342">GTP-binding</keyword>
<dbReference type="SUPFAM" id="SSF52540">
    <property type="entry name" value="P-loop containing nucleoside triphosphate hydrolases"/>
    <property type="match status" value="1"/>
</dbReference>
<reference evidence="7" key="3">
    <citation type="submission" date="2020-02" db="EMBL/GenBank/DDBJ databases">
        <authorList>
            <person name="Sarangi A.N."/>
            <person name="Ghosh S."/>
            <person name="Mukherjee M."/>
            <person name="Tripathy S."/>
        </authorList>
    </citation>
    <scope>NUCLEOTIDE SEQUENCE</scope>
    <source>
        <strain evidence="7">BDU141951</strain>
    </source>
</reference>
<gene>
    <name evidence="7" type="ORF">QQ91_000885</name>
</gene>
<evidence type="ECO:0000256" key="3">
    <source>
        <dbReference type="ARBA" id="ARBA00022741"/>
    </source>
</evidence>
<dbReference type="NCBIfam" id="TIGR00231">
    <property type="entry name" value="small_GTP"/>
    <property type="match status" value="1"/>
</dbReference>
<reference evidence="7" key="2">
    <citation type="journal article" date="2015" name="Genome Announc.">
        <title>Draft Genome Sequence of Filamentous Marine Cyanobacterium Lyngbya confervoides Strain BDU141951.</title>
        <authorList>
            <person name="Chandrababunaidu M.M."/>
            <person name="Sen D."/>
            <person name="Tripathy S."/>
        </authorList>
    </citation>
    <scope>NUCLEOTIDE SEQUENCE</scope>
    <source>
        <strain evidence="7">BDU141951</strain>
    </source>
</reference>
<protein>
    <submittedName>
        <fullName evidence="7">DUF697 domain-containing protein</fullName>
    </submittedName>
</protein>
<dbReference type="InterPro" id="IPR027417">
    <property type="entry name" value="P-loop_NTPase"/>
</dbReference>
<comment type="subcellular location">
    <subcellularLocation>
        <location evidence="1">Membrane</location>
        <topology evidence="1">Multi-pass membrane protein</topology>
    </subcellularLocation>
</comment>
<keyword evidence="6" id="KW-0472">Membrane</keyword>
<dbReference type="GO" id="GO:0005829">
    <property type="term" value="C:cytosol"/>
    <property type="evidence" value="ECO:0007669"/>
    <property type="project" value="TreeGrafter"/>
</dbReference>
<keyword evidence="4" id="KW-1133">Transmembrane helix</keyword>
<dbReference type="GO" id="GO:0030488">
    <property type="term" value="P:tRNA methylation"/>
    <property type="evidence" value="ECO:0007669"/>
    <property type="project" value="TreeGrafter"/>
</dbReference>
<evidence type="ECO:0000256" key="2">
    <source>
        <dbReference type="ARBA" id="ARBA00022692"/>
    </source>
</evidence>
<dbReference type="AlphaFoldDB" id="A0A0C1YNQ0"/>
<dbReference type="GO" id="GO:0005525">
    <property type="term" value="F:GTP binding"/>
    <property type="evidence" value="ECO:0007669"/>
    <property type="project" value="UniProtKB-KW"/>
</dbReference>
<evidence type="ECO:0000256" key="4">
    <source>
        <dbReference type="ARBA" id="ARBA00022989"/>
    </source>
</evidence>
<dbReference type="Pfam" id="PF01926">
    <property type="entry name" value="MMR_HSR1"/>
    <property type="match status" value="1"/>
</dbReference>
<keyword evidence="2" id="KW-0812">Transmembrane</keyword>
<dbReference type="InterPro" id="IPR021147">
    <property type="entry name" value="DUF697"/>
</dbReference>
<evidence type="ECO:0000256" key="5">
    <source>
        <dbReference type="ARBA" id="ARBA00023134"/>
    </source>
</evidence>
<dbReference type="Pfam" id="PF05128">
    <property type="entry name" value="DUF697"/>
    <property type="match status" value="1"/>
</dbReference>
<dbReference type="PANTHER" id="PTHR42714">
    <property type="entry name" value="TRNA MODIFICATION GTPASE GTPBP3"/>
    <property type="match status" value="1"/>
</dbReference>
<organism evidence="7">
    <name type="scientific">Lyngbya confervoides BDU141951</name>
    <dbReference type="NCBI Taxonomy" id="1574623"/>
    <lineage>
        <taxon>Bacteria</taxon>
        <taxon>Bacillati</taxon>
        <taxon>Cyanobacteriota</taxon>
        <taxon>Cyanophyceae</taxon>
        <taxon>Oscillatoriophycideae</taxon>
        <taxon>Oscillatoriales</taxon>
        <taxon>Microcoleaceae</taxon>
        <taxon>Lyngbya</taxon>
    </lineage>
</organism>
<keyword evidence="3" id="KW-0547">Nucleotide-binding</keyword>
<dbReference type="Gene3D" id="3.40.50.300">
    <property type="entry name" value="P-loop containing nucleotide triphosphate hydrolases"/>
    <property type="match status" value="1"/>
</dbReference>
<evidence type="ECO:0000256" key="1">
    <source>
        <dbReference type="ARBA" id="ARBA00004141"/>
    </source>
</evidence>
<name>A0A0C1YNQ0_9CYAN</name>
<proteinExistence type="predicted"/>